<proteinExistence type="predicted"/>
<dbReference type="AlphaFoldDB" id="A0A1I7GYD2"/>
<protein>
    <submittedName>
        <fullName evidence="2">Uncharacterized protein</fullName>
    </submittedName>
</protein>
<organism evidence="2 3">
    <name type="scientific">Pustulibacterium marinum</name>
    <dbReference type="NCBI Taxonomy" id="1224947"/>
    <lineage>
        <taxon>Bacteria</taxon>
        <taxon>Pseudomonadati</taxon>
        <taxon>Bacteroidota</taxon>
        <taxon>Flavobacteriia</taxon>
        <taxon>Flavobacteriales</taxon>
        <taxon>Flavobacteriaceae</taxon>
        <taxon>Pustulibacterium</taxon>
    </lineage>
</organism>
<gene>
    <name evidence="2" type="ORF">SAMN05216480_10692</name>
</gene>
<evidence type="ECO:0000256" key="1">
    <source>
        <dbReference type="SAM" id="Phobius"/>
    </source>
</evidence>
<reference evidence="3" key="1">
    <citation type="submission" date="2016-10" db="EMBL/GenBank/DDBJ databases">
        <authorList>
            <person name="Varghese N."/>
            <person name="Submissions S."/>
        </authorList>
    </citation>
    <scope>NUCLEOTIDE SEQUENCE [LARGE SCALE GENOMIC DNA]</scope>
    <source>
        <strain evidence="3">CGMCC 1.12333</strain>
    </source>
</reference>
<name>A0A1I7GYD2_9FLAO</name>
<evidence type="ECO:0000313" key="3">
    <source>
        <dbReference type="Proteomes" id="UP000199138"/>
    </source>
</evidence>
<keyword evidence="1" id="KW-1133">Transmembrane helix</keyword>
<feature type="transmembrane region" description="Helical" evidence="1">
    <location>
        <begin position="155"/>
        <end position="172"/>
    </location>
</feature>
<feature type="transmembrane region" description="Helical" evidence="1">
    <location>
        <begin position="131"/>
        <end position="149"/>
    </location>
</feature>
<dbReference type="EMBL" id="FPBK01000006">
    <property type="protein sequence ID" value="SFU53405.1"/>
    <property type="molecule type" value="Genomic_DNA"/>
</dbReference>
<keyword evidence="3" id="KW-1185">Reference proteome</keyword>
<evidence type="ECO:0000313" key="2">
    <source>
        <dbReference type="EMBL" id="SFU53405.1"/>
    </source>
</evidence>
<accession>A0A1I7GYD2</accession>
<dbReference type="RefSeq" id="WP_177229103.1">
    <property type="nucleotide sequence ID" value="NZ_FPBK01000006.1"/>
</dbReference>
<keyword evidence="1" id="KW-0472">Membrane</keyword>
<feature type="transmembrane region" description="Helical" evidence="1">
    <location>
        <begin position="12"/>
        <end position="30"/>
    </location>
</feature>
<dbReference type="Proteomes" id="UP000199138">
    <property type="component" value="Unassembled WGS sequence"/>
</dbReference>
<sequence>MTFKPYEILSALLPGFLLLIALFIFLDIPYQKDYIVAYTAIAFLIGFVVSALSSWLEGVYYFTWGGKPSERLLNGKSVWKVPFYEAEKVKSILAKHWHTENVSNDALYALAIRYANGHKDSRINEFSANYAFARVLLTTLLLILCVMLYAHYGHWQHYLFLCIVLIIVWLRCKQRAYYYAREVLNEYLNGHE</sequence>
<keyword evidence="1" id="KW-0812">Transmembrane</keyword>
<feature type="transmembrane region" description="Helical" evidence="1">
    <location>
        <begin position="36"/>
        <end position="62"/>
    </location>
</feature>